<dbReference type="InterPro" id="IPR004586">
    <property type="entry name" value="RecB"/>
</dbReference>
<dbReference type="CDD" id="cd22352">
    <property type="entry name" value="RecB_C-like"/>
    <property type="match status" value="1"/>
</dbReference>
<comment type="catalytic activity">
    <reaction evidence="15">
        <text>Exonucleolytic cleavage (in the presence of ATP) in either 5'- to 3'- or 3'- to 5'-direction to yield 5'-phosphooligonucleotides.</text>
        <dbReference type="EC" id="3.1.11.5"/>
    </reaction>
</comment>
<keyword evidence="11 15" id="KW-0234">DNA repair</keyword>
<dbReference type="GO" id="GO:0043138">
    <property type="term" value="F:3'-5' DNA helicase activity"/>
    <property type="evidence" value="ECO:0007669"/>
    <property type="project" value="UniProtKB-UniRule"/>
</dbReference>
<feature type="binding site" evidence="15">
    <location>
        <position position="789"/>
    </location>
    <ligand>
        <name>Mg(2+)</name>
        <dbReference type="ChEBI" id="CHEBI:18420"/>
    </ligand>
</feature>
<organism evidence="19 20">
    <name type="scientific">Leptospira ilyithenensis</name>
    <dbReference type="NCBI Taxonomy" id="2484901"/>
    <lineage>
        <taxon>Bacteria</taxon>
        <taxon>Pseudomonadati</taxon>
        <taxon>Spirochaetota</taxon>
        <taxon>Spirochaetia</taxon>
        <taxon>Leptospirales</taxon>
        <taxon>Leptospiraceae</taxon>
        <taxon>Leptospira</taxon>
    </lineage>
</organism>
<dbReference type="AlphaFoldDB" id="A0A4R9LQS5"/>
<dbReference type="InterPro" id="IPR000212">
    <property type="entry name" value="DNA_helicase_UvrD/REP"/>
</dbReference>
<dbReference type="InterPro" id="IPR027417">
    <property type="entry name" value="P-loop_NTPase"/>
</dbReference>
<dbReference type="InterPro" id="IPR011335">
    <property type="entry name" value="Restrct_endonuc-II-like"/>
</dbReference>
<comment type="subunit">
    <text evidence="15">Heterotrimer of RecB, RecC and RecD. All subunits contribute to DNA-binding. Interacts with RecA.</text>
</comment>
<feature type="binding site" evidence="15">
    <location>
        <position position="896"/>
    </location>
    <ligand>
        <name>Mg(2+)</name>
        <dbReference type="ChEBI" id="CHEBI:18420"/>
    </ligand>
</feature>
<dbReference type="GO" id="GO:0009338">
    <property type="term" value="C:exodeoxyribonuclease V complex"/>
    <property type="evidence" value="ECO:0007669"/>
    <property type="project" value="TreeGrafter"/>
</dbReference>
<evidence type="ECO:0000256" key="15">
    <source>
        <dbReference type="HAMAP-Rule" id="MF_01485"/>
    </source>
</evidence>
<feature type="domain" description="UvrD-like helicase C-terminal" evidence="18">
    <location>
        <begin position="322"/>
        <end position="596"/>
    </location>
</feature>
<dbReference type="InterPro" id="IPR038726">
    <property type="entry name" value="PDDEXK_AddAB-type"/>
</dbReference>
<dbReference type="InterPro" id="IPR011604">
    <property type="entry name" value="PDDEXK-like_dom_sf"/>
</dbReference>
<dbReference type="HAMAP" id="MF_01485">
    <property type="entry name" value="RecB"/>
    <property type="match status" value="1"/>
</dbReference>
<evidence type="ECO:0000256" key="6">
    <source>
        <dbReference type="ARBA" id="ARBA00022806"/>
    </source>
</evidence>
<evidence type="ECO:0000256" key="12">
    <source>
        <dbReference type="ARBA" id="ARBA00023235"/>
    </source>
</evidence>
<evidence type="ECO:0000256" key="14">
    <source>
        <dbReference type="ARBA" id="ARBA00048988"/>
    </source>
</evidence>
<gene>
    <name evidence="15" type="primary">recB</name>
    <name evidence="19" type="ORF">EHS11_05360</name>
</gene>
<keyword evidence="7 15" id="KW-0269">Exonuclease</keyword>
<evidence type="ECO:0000256" key="2">
    <source>
        <dbReference type="ARBA" id="ARBA00022723"/>
    </source>
</evidence>
<keyword evidence="5 15" id="KW-0378">Hydrolase</keyword>
<comment type="catalytic activity">
    <reaction evidence="13 15">
        <text>Couples ATP hydrolysis with the unwinding of duplex DNA by translocating in the 3'-5' direction.</text>
        <dbReference type="EC" id="5.6.2.4"/>
    </reaction>
</comment>
<evidence type="ECO:0000313" key="19">
    <source>
        <dbReference type="EMBL" id="TGN11935.1"/>
    </source>
</evidence>
<evidence type="ECO:0000256" key="3">
    <source>
        <dbReference type="ARBA" id="ARBA00022741"/>
    </source>
</evidence>
<feature type="binding site" evidence="15">
    <location>
        <position position="909"/>
    </location>
    <ligand>
        <name>Mg(2+)</name>
        <dbReference type="ChEBI" id="CHEBI:18420"/>
    </ligand>
</feature>
<evidence type="ECO:0000256" key="16">
    <source>
        <dbReference type="PROSITE-ProRule" id="PRU00560"/>
    </source>
</evidence>
<dbReference type="PROSITE" id="PS51217">
    <property type="entry name" value="UVRD_HELICASE_CTER"/>
    <property type="match status" value="1"/>
</dbReference>
<keyword evidence="10 15" id="KW-0238">DNA-binding</keyword>
<comment type="catalytic activity">
    <reaction evidence="14 15">
        <text>ATP + H2O = ADP + phosphate + H(+)</text>
        <dbReference type="Rhea" id="RHEA:13065"/>
        <dbReference type="ChEBI" id="CHEBI:15377"/>
        <dbReference type="ChEBI" id="CHEBI:15378"/>
        <dbReference type="ChEBI" id="CHEBI:30616"/>
        <dbReference type="ChEBI" id="CHEBI:43474"/>
        <dbReference type="ChEBI" id="CHEBI:456216"/>
        <dbReference type="EC" id="5.6.2.4"/>
    </reaction>
</comment>
<accession>A0A4R9LQS5</accession>
<keyword evidence="3 15" id="KW-0547">Nucleotide-binding</keyword>
<comment type="function">
    <text evidence="15">A helicase/nuclease that prepares dsDNA breaks (DSB) for recombinational DNA repair. Binds to DSBs and unwinds DNA via a highly rapid and processive ATP-dependent bidirectional helicase activity. Unwinds dsDNA until it encounters a Chi (crossover hotspot instigator) sequence from the 3' direction. Cuts ssDNA a few nucleotides 3' to the Chi site. The properties and activities of the enzyme are changed at Chi. The Chi-altered holoenzyme produces a long 3'-ssDNA overhang and facilitates RecA-binding to the ssDNA for homologous DNA recombination and repair. Holoenzyme degrades any linearized DNA that is unable to undergo homologous recombination. In the holoenzyme this subunit contributes ATPase, 3'-5' helicase, exonuclease activity and loads RecA onto ssDNA.</text>
</comment>
<evidence type="ECO:0000259" key="17">
    <source>
        <dbReference type="PROSITE" id="PS51198"/>
    </source>
</evidence>
<name>A0A4R9LQS5_9LEPT</name>
<dbReference type="EC" id="3.1.11.5" evidence="15"/>
<comment type="caution">
    <text evidence="19">The sequence shown here is derived from an EMBL/GenBank/DDBJ whole genome shotgun (WGS) entry which is preliminary data.</text>
</comment>
<dbReference type="EC" id="5.6.2.4" evidence="15"/>
<feature type="region of interest" description="Nuclease activity, interacts with RecD and RecA" evidence="15">
    <location>
        <begin position="734"/>
        <end position="1009"/>
    </location>
</feature>
<dbReference type="Gene3D" id="3.90.320.10">
    <property type="match status" value="1"/>
</dbReference>
<comment type="similarity">
    <text evidence="15">Belongs to the helicase family. UvrD subfamily.</text>
</comment>
<dbReference type="Proteomes" id="UP000298264">
    <property type="component" value="Unassembled WGS sequence"/>
</dbReference>
<dbReference type="GO" id="GO:0000287">
    <property type="term" value="F:magnesium ion binding"/>
    <property type="evidence" value="ECO:0007669"/>
    <property type="project" value="UniProtKB-UniRule"/>
</dbReference>
<evidence type="ECO:0000256" key="1">
    <source>
        <dbReference type="ARBA" id="ARBA00022722"/>
    </source>
</evidence>
<dbReference type="PANTHER" id="PTHR11070:SF23">
    <property type="entry name" value="RECBCD ENZYME SUBUNIT RECB"/>
    <property type="match status" value="1"/>
</dbReference>
<evidence type="ECO:0000256" key="5">
    <source>
        <dbReference type="ARBA" id="ARBA00022801"/>
    </source>
</evidence>
<feature type="binding site" evidence="16">
    <location>
        <begin position="15"/>
        <end position="22"/>
    </location>
    <ligand>
        <name>ATP</name>
        <dbReference type="ChEBI" id="CHEBI:30616"/>
    </ligand>
</feature>
<keyword evidence="2 15" id="KW-0479">Metal-binding</keyword>
<dbReference type="GO" id="GO:0003677">
    <property type="term" value="F:DNA binding"/>
    <property type="evidence" value="ECO:0007669"/>
    <property type="project" value="UniProtKB-UniRule"/>
</dbReference>
<dbReference type="GO" id="GO:0005829">
    <property type="term" value="C:cytosol"/>
    <property type="evidence" value="ECO:0007669"/>
    <property type="project" value="TreeGrafter"/>
</dbReference>
<dbReference type="Pfam" id="PF00580">
    <property type="entry name" value="UvrD-helicase"/>
    <property type="match status" value="1"/>
</dbReference>
<dbReference type="GO" id="GO:0000724">
    <property type="term" value="P:double-strand break repair via homologous recombination"/>
    <property type="evidence" value="ECO:0007669"/>
    <property type="project" value="UniProtKB-UniRule"/>
</dbReference>
<dbReference type="PROSITE" id="PS51198">
    <property type="entry name" value="UVRD_HELICASE_ATP_BIND"/>
    <property type="match status" value="1"/>
</dbReference>
<keyword evidence="6 15" id="KW-0347">Helicase</keyword>
<evidence type="ECO:0000256" key="4">
    <source>
        <dbReference type="ARBA" id="ARBA00022763"/>
    </source>
</evidence>
<evidence type="ECO:0000256" key="13">
    <source>
        <dbReference type="ARBA" id="ARBA00034617"/>
    </source>
</evidence>
<dbReference type="EMBL" id="RQHV01000036">
    <property type="protein sequence ID" value="TGN11935.1"/>
    <property type="molecule type" value="Genomic_DNA"/>
</dbReference>
<evidence type="ECO:0000256" key="8">
    <source>
        <dbReference type="ARBA" id="ARBA00022840"/>
    </source>
</evidence>
<feature type="active site" description="For nuclease activity" evidence="15">
    <location>
        <position position="909"/>
    </location>
</feature>
<comment type="domain">
    <text evidence="15">The N-terminal DNA-binding domain is a ssDNA-dependent ATPase and has ATP-dependent 3'-5' helicase function. This domain interacts with RecC.</text>
</comment>
<keyword evidence="9 15" id="KW-0460">Magnesium</keyword>
<dbReference type="Gene3D" id="3.40.50.300">
    <property type="entry name" value="P-loop containing nucleotide triphosphate hydrolases"/>
    <property type="match status" value="3"/>
</dbReference>
<dbReference type="RefSeq" id="WP_135763378.1">
    <property type="nucleotide sequence ID" value="NZ_RQHV01000036.1"/>
</dbReference>
<comment type="miscellaneous">
    <text evidence="15">In the RecBCD complex, RecB has a slow 3'-5' helicase, an exonuclease activity and loads RecA onto ssDNA, RecD has a fast 5'-3' helicase activity, while RecC stimulates the ATPase and processivity of the RecB helicase and contributes to recognition of the Chi site.</text>
</comment>
<reference evidence="19" key="1">
    <citation type="journal article" date="2019" name="PLoS Negl. Trop. Dis.">
        <title>Revisiting the worldwide diversity of Leptospira species in the environment.</title>
        <authorList>
            <person name="Vincent A.T."/>
            <person name="Schiettekatte O."/>
            <person name="Bourhy P."/>
            <person name="Veyrier F.J."/>
            <person name="Picardeau M."/>
        </authorList>
    </citation>
    <scope>NUCLEOTIDE SEQUENCE [LARGE SCALE GENOMIC DNA]</scope>
    <source>
        <strain evidence="19">201400974</strain>
    </source>
</reference>
<dbReference type="Gene3D" id="1.10.486.10">
    <property type="entry name" value="PCRA, domain 4"/>
    <property type="match status" value="1"/>
</dbReference>
<keyword evidence="1 15" id="KW-0540">Nuclease</keyword>
<dbReference type="InterPro" id="IPR014016">
    <property type="entry name" value="UvrD-like_ATP-bd"/>
</dbReference>
<dbReference type="OrthoDB" id="9810135at2"/>
<dbReference type="PANTHER" id="PTHR11070">
    <property type="entry name" value="UVRD / RECB / PCRA DNA HELICASE FAMILY MEMBER"/>
    <property type="match status" value="1"/>
</dbReference>
<evidence type="ECO:0000259" key="18">
    <source>
        <dbReference type="PROSITE" id="PS51217"/>
    </source>
</evidence>
<keyword evidence="4 15" id="KW-0227">DNA damage</keyword>
<dbReference type="Pfam" id="PF13361">
    <property type="entry name" value="UvrD_C"/>
    <property type="match status" value="1"/>
</dbReference>
<dbReference type="Pfam" id="PF12705">
    <property type="entry name" value="PDDEXK_1"/>
    <property type="match status" value="1"/>
</dbReference>
<evidence type="ECO:0000256" key="7">
    <source>
        <dbReference type="ARBA" id="ARBA00022839"/>
    </source>
</evidence>
<dbReference type="SUPFAM" id="SSF52540">
    <property type="entry name" value="P-loop containing nucleoside triphosphate hydrolases"/>
    <property type="match status" value="1"/>
</dbReference>
<comment type="domain">
    <text evidence="15">The C-terminal domain has nuclease activity and interacts with RecD. It interacts with RecA, facilitating its loading onto ssDNA.</text>
</comment>
<evidence type="ECO:0000256" key="10">
    <source>
        <dbReference type="ARBA" id="ARBA00023125"/>
    </source>
</evidence>
<evidence type="ECO:0000313" key="20">
    <source>
        <dbReference type="Proteomes" id="UP000298264"/>
    </source>
</evidence>
<feature type="domain" description="UvrD-like helicase ATP-binding" evidence="17">
    <location>
        <begin position="1"/>
        <end position="301"/>
    </location>
</feature>
<dbReference type="SUPFAM" id="SSF52980">
    <property type="entry name" value="Restriction endonuclease-like"/>
    <property type="match status" value="1"/>
</dbReference>
<dbReference type="GO" id="GO:0005524">
    <property type="term" value="F:ATP binding"/>
    <property type="evidence" value="ECO:0007669"/>
    <property type="project" value="UniProtKB-UniRule"/>
</dbReference>
<proteinExistence type="inferred from homology"/>
<dbReference type="GO" id="GO:0008854">
    <property type="term" value="F:exodeoxyribonuclease V activity"/>
    <property type="evidence" value="ECO:0007669"/>
    <property type="project" value="UniProtKB-EC"/>
</dbReference>
<keyword evidence="20" id="KW-1185">Reference proteome</keyword>
<comment type="cofactor">
    <cofactor evidence="15">
        <name>Mg(2+)</name>
        <dbReference type="ChEBI" id="CHEBI:18420"/>
    </cofactor>
    <text evidence="15">Binds 1 Mg(2+) ion per subunit.</text>
</comment>
<sequence>MSLRPFPLQHSFIEASAGSGKTYTIMEIVSDLIQFHHIPLSKILILTYTEKAAGELKERLRKKLVEEKLTNELRELDSTTISTIHGFCNMVLGEYPIETETFDHFKITDVKSRAKLLLYDIQHNLWAGYVEKEKLSDLLSGSEFFKSTDKILFSVEKLLSGKPYPYKMEEWNSENFRQNTAILISEKLKEEFKTGEWMSYDQMVLKLRDSLQTNPHLKEALGERYQVGIIDEFQDTDAGQYEIFSSLFLEKENRALYLIGDPKQSIYGFRGIDLGTYLGAKRELISNGAGSFHLEYNFRSVPELILAYNKIIGYFFPIEEIEEKVDYIPVLVPEESSLKTKKVSQDSEDSIHILRLSENKLSIGEARDLWIDCVACEIDRILNSEKELSYIENDKEKKIGPKDIAVLVDSRKNGILVGQALKERGIPFTLYKQQGIYQSEESIQIQNILECLLDPNKPSSYRKILLSDIFKIHPKYLAAFDEHSIDSYEKTMLNRWKVLATERKFAELFRSIEEDSRILLNEEETDIIWERKRTNYRQIFRKLLQFQIAKQVGLEEVLKELVRLGQEKTNEEELPLYEKETEKDAVQILTLHASKGLEWPIVFLFHLKGYLNSYHNSNYSYSIGENGKRIHQLDLWNADNKTYLSQLIREDKRLFYVGMTRPKYRLYLPYFETASNSPYKNFVHTALTQSIGTKGIGFRDYVPSAKRKKVSQSFFSKEESGSPLYFQESNHRKTIEINSYSSLRAKEEKEKVFLFNDAESKKKSDDEKKTIKEIADLLPSSANTGSYLHSLLETSDFSWFMVPSPDDLYKNEKLRNKIDYHLDRFGLVSDKPVYERRTMEILWNSLNAEIGRTGFRLGELSKSDRVSEMDFHLYLDHPKFNSLPEGPGNFLKGSIDLVFSFQDKFYLADYKSNLLSDYSSSHLEDVISDPESRYDLQRDIYALVLTEYLKSLYGEKYALSKLGGVYYFFLRGMKVGNADGIYFDGDWSEERLANIQSEIQRLTREVRLS</sequence>
<feature type="region of interest" description="DNA-binding and helicase activity, interacts with RecC" evidence="15">
    <location>
        <begin position="1"/>
        <end position="711"/>
    </location>
</feature>
<keyword evidence="12 15" id="KW-0413">Isomerase</keyword>
<keyword evidence="8 15" id="KW-0067">ATP-binding</keyword>
<evidence type="ECO:0000256" key="9">
    <source>
        <dbReference type="ARBA" id="ARBA00022842"/>
    </source>
</evidence>
<protein>
    <recommendedName>
        <fullName evidence="15">RecBCD enzyme subunit RecB</fullName>
        <ecNumber evidence="15">3.1.11.5</ecNumber>
        <ecNumber evidence="15">5.6.2.4</ecNumber>
    </recommendedName>
    <alternativeName>
        <fullName evidence="15">DNA 3'-5' helicase subunit RecB</fullName>
    </alternativeName>
    <alternativeName>
        <fullName evidence="15">Exonuclease V subunit RecB</fullName>
        <shortName evidence="15">ExoV subunit RecB</shortName>
    </alternativeName>
    <alternativeName>
        <fullName evidence="15">Helicase/nuclease RecBCD subunit RecB</fullName>
    </alternativeName>
</protein>
<evidence type="ECO:0000256" key="11">
    <source>
        <dbReference type="ARBA" id="ARBA00023204"/>
    </source>
</evidence>
<dbReference type="InterPro" id="IPR014017">
    <property type="entry name" value="DNA_helicase_UvrD-like_C"/>
</dbReference>
<dbReference type="CDD" id="cd17932">
    <property type="entry name" value="DEXQc_UvrD"/>
    <property type="match status" value="1"/>
</dbReference>